<keyword evidence="2" id="KW-1185">Reference proteome</keyword>
<dbReference type="EMBL" id="JAIWYP010000001">
    <property type="protein sequence ID" value="KAH3891009.1"/>
    <property type="molecule type" value="Genomic_DNA"/>
</dbReference>
<comment type="caution">
    <text evidence="1">The sequence shown here is derived from an EMBL/GenBank/DDBJ whole genome shotgun (WGS) entry which is preliminary data.</text>
</comment>
<name>A0A9D4NC18_DREPO</name>
<reference evidence="1" key="1">
    <citation type="journal article" date="2019" name="bioRxiv">
        <title>The Genome of the Zebra Mussel, Dreissena polymorpha: A Resource for Invasive Species Research.</title>
        <authorList>
            <person name="McCartney M.A."/>
            <person name="Auch B."/>
            <person name="Kono T."/>
            <person name="Mallez S."/>
            <person name="Zhang Y."/>
            <person name="Obille A."/>
            <person name="Becker A."/>
            <person name="Abrahante J.E."/>
            <person name="Garbe J."/>
            <person name="Badalamenti J.P."/>
            <person name="Herman A."/>
            <person name="Mangelson H."/>
            <person name="Liachko I."/>
            <person name="Sullivan S."/>
            <person name="Sone E.D."/>
            <person name="Koren S."/>
            <person name="Silverstein K.A.T."/>
            <person name="Beckman K.B."/>
            <person name="Gohl D.M."/>
        </authorList>
    </citation>
    <scope>NUCLEOTIDE SEQUENCE</scope>
    <source>
        <strain evidence="1">Duluth1</strain>
        <tissue evidence="1">Whole animal</tissue>
    </source>
</reference>
<dbReference type="AlphaFoldDB" id="A0A9D4NC18"/>
<accession>A0A9D4NC18</accession>
<protein>
    <submittedName>
        <fullName evidence="1">Uncharacterized protein</fullName>
    </submittedName>
</protein>
<evidence type="ECO:0000313" key="1">
    <source>
        <dbReference type="EMBL" id="KAH3891009.1"/>
    </source>
</evidence>
<organism evidence="1 2">
    <name type="scientific">Dreissena polymorpha</name>
    <name type="common">Zebra mussel</name>
    <name type="synonym">Mytilus polymorpha</name>
    <dbReference type="NCBI Taxonomy" id="45954"/>
    <lineage>
        <taxon>Eukaryota</taxon>
        <taxon>Metazoa</taxon>
        <taxon>Spiralia</taxon>
        <taxon>Lophotrochozoa</taxon>
        <taxon>Mollusca</taxon>
        <taxon>Bivalvia</taxon>
        <taxon>Autobranchia</taxon>
        <taxon>Heteroconchia</taxon>
        <taxon>Euheterodonta</taxon>
        <taxon>Imparidentia</taxon>
        <taxon>Neoheterodontei</taxon>
        <taxon>Myida</taxon>
        <taxon>Dreissenoidea</taxon>
        <taxon>Dreissenidae</taxon>
        <taxon>Dreissena</taxon>
    </lineage>
</organism>
<sequence length="52" mass="5979">MKSSVVKIGLNIDKRYYNKDHRDAIKHSAINDGGSAEEDLLIPIFIWIACRY</sequence>
<proteinExistence type="predicted"/>
<reference evidence="1" key="2">
    <citation type="submission" date="2020-11" db="EMBL/GenBank/DDBJ databases">
        <authorList>
            <person name="McCartney M.A."/>
            <person name="Auch B."/>
            <person name="Kono T."/>
            <person name="Mallez S."/>
            <person name="Becker A."/>
            <person name="Gohl D.M."/>
            <person name="Silverstein K.A.T."/>
            <person name="Koren S."/>
            <person name="Bechman K.B."/>
            <person name="Herman A."/>
            <person name="Abrahante J.E."/>
            <person name="Garbe J."/>
        </authorList>
    </citation>
    <scope>NUCLEOTIDE SEQUENCE</scope>
    <source>
        <strain evidence="1">Duluth1</strain>
        <tissue evidence="1">Whole animal</tissue>
    </source>
</reference>
<gene>
    <name evidence="1" type="ORF">DPMN_015100</name>
</gene>
<dbReference type="Proteomes" id="UP000828390">
    <property type="component" value="Unassembled WGS sequence"/>
</dbReference>
<evidence type="ECO:0000313" key="2">
    <source>
        <dbReference type="Proteomes" id="UP000828390"/>
    </source>
</evidence>